<reference evidence="2" key="1">
    <citation type="journal article" date="2020" name="Stud. Mycol.">
        <title>101 Dothideomycetes genomes: a test case for predicting lifestyles and emergence of pathogens.</title>
        <authorList>
            <person name="Haridas S."/>
            <person name="Albert R."/>
            <person name="Binder M."/>
            <person name="Bloem J."/>
            <person name="Labutti K."/>
            <person name="Salamov A."/>
            <person name="Andreopoulos B."/>
            <person name="Baker S."/>
            <person name="Barry K."/>
            <person name="Bills G."/>
            <person name="Bluhm B."/>
            <person name="Cannon C."/>
            <person name="Castanera R."/>
            <person name="Culley D."/>
            <person name="Daum C."/>
            <person name="Ezra D."/>
            <person name="Gonzalez J."/>
            <person name="Henrissat B."/>
            <person name="Kuo A."/>
            <person name="Liang C."/>
            <person name="Lipzen A."/>
            <person name="Lutzoni F."/>
            <person name="Magnuson J."/>
            <person name="Mondo S."/>
            <person name="Nolan M."/>
            <person name="Ohm R."/>
            <person name="Pangilinan J."/>
            <person name="Park H.-J."/>
            <person name="Ramirez L."/>
            <person name="Alfaro M."/>
            <person name="Sun H."/>
            <person name="Tritt A."/>
            <person name="Yoshinaga Y."/>
            <person name="Zwiers L.-H."/>
            <person name="Turgeon B."/>
            <person name="Goodwin S."/>
            <person name="Spatafora J."/>
            <person name="Crous P."/>
            <person name="Grigoriev I."/>
        </authorList>
    </citation>
    <scope>NUCLEOTIDE SEQUENCE</scope>
    <source>
        <strain evidence="2">CBS 262.69</strain>
    </source>
</reference>
<evidence type="ECO:0000313" key="2">
    <source>
        <dbReference type="EMBL" id="KAF2405409.1"/>
    </source>
</evidence>
<evidence type="ECO:0000256" key="1">
    <source>
        <dbReference type="SAM" id="MobiDB-lite"/>
    </source>
</evidence>
<dbReference type="Proteomes" id="UP000799640">
    <property type="component" value="Unassembled WGS sequence"/>
</dbReference>
<dbReference type="PANTHER" id="PTHR42053:SF1">
    <property type="match status" value="1"/>
</dbReference>
<accession>A0A6G1IBG3</accession>
<organism evidence="2 3">
    <name type="scientific">Trichodelitschia bisporula</name>
    <dbReference type="NCBI Taxonomy" id="703511"/>
    <lineage>
        <taxon>Eukaryota</taxon>
        <taxon>Fungi</taxon>
        <taxon>Dikarya</taxon>
        <taxon>Ascomycota</taxon>
        <taxon>Pezizomycotina</taxon>
        <taxon>Dothideomycetes</taxon>
        <taxon>Dothideomycetes incertae sedis</taxon>
        <taxon>Phaeotrichales</taxon>
        <taxon>Phaeotrichaceae</taxon>
        <taxon>Trichodelitschia</taxon>
    </lineage>
</organism>
<dbReference type="EMBL" id="ML996687">
    <property type="protein sequence ID" value="KAF2405409.1"/>
    <property type="molecule type" value="Genomic_DNA"/>
</dbReference>
<sequence length="241" mass="25136">MATTSKPTLPSLKTPLSASYPSELRSPFTPHTTHFKREADLPEKTPITPPAAYLDFISKLSPTPRANSCSSTSTTSTTTDSRKPSPPASSSIDKAFAPPPLPQSARLPHTSSSSSAPTPQSARLPPATPTSPFAHPHSARTPRRLVIPPASPYSPASMRSPLGSAASVYSPYSAGAYSAGLTSGGLNSGALASPRDGEGKTRAVSVRQVVTRTVTYSRPAVREGGVLVEPVPVSRKRKVEG</sequence>
<feature type="region of interest" description="Disordered" evidence="1">
    <location>
        <begin position="179"/>
        <end position="204"/>
    </location>
</feature>
<evidence type="ECO:0000313" key="3">
    <source>
        <dbReference type="Proteomes" id="UP000799640"/>
    </source>
</evidence>
<proteinExistence type="predicted"/>
<feature type="compositionally biased region" description="Low complexity" evidence="1">
    <location>
        <begin position="68"/>
        <end position="79"/>
    </location>
</feature>
<dbReference type="PANTHER" id="PTHR42053">
    <property type="match status" value="1"/>
</dbReference>
<protein>
    <submittedName>
        <fullName evidence="2">Uncharacterized protein</fullName>
    </submittedName>
</protein>
<keyword evidence="3" id="KW-1185">Reference proteome</keyword>
<feature type="region of interest" description="Disordered" evidence="1">
    <location>
        <begin position="1"/>
        <end position="165"/>
    </location>
</feature>
<name>A0A6G1IBG3_9PEZI</name>
<dbReference type="OrthoDB" id="5405654at2759"/>
<gene>
    <name evidence="2" type="ORF">EJ06DRAFT_535319</name>
</gene>
<feature type="compositionally biased region" description="Low complexity" evidence="1">
    <location>
        <begin position="110"/>
        <end position="122"/>
    </location>
</feature>
<dbReference type="AlphaFoldDB" id="A0A6G1IBG3"/>